<dbReference type="InterPro" id="IPR036890">
    <property type="entry name" value="HATPase_C_sf"/>
</dbReference>
<dbReference type="SMART" id="SM00304">
    <property type="entry name" value="HAMP"/>
    <property type="match status" value="1"/>
</dbReference>
<dbReference type="InterPro" id="IPR003594">
    <property type="entry name" value="HATPase_dom"/>
</dbReference>
<dbReference type="Pfam" id="PF00512">
    <property type="entry name" value="HisKA"/>
    <property type="match status" value="1"/>
</dbReference>
<evidence type="ECO:0000256" key="1">
    <source>
        <dbReference type="ARBA" id="ARBA00000085"/>
    </source>
</evidence>
<dbReference type="PRINTS" id="PR00344">
    <property type="entry name" value="BCTRLSENSOR"/>
</dbReference>
<dbReference type="SUPFAM" id="SSF55874">
    <property type="entry name" value="ATPase domain of HSP90 chaperone/DNA topoisomerase II/histidine kinase"/>
    <property type="match status" value="1"/>
</dbReference>
<dbReference type="GO" id="GO:0016301">
    <property type="term" value="F:kinase activity"/>
    <property type="evidence" value="ECO:0007669"/>
    <property type="project" value="UniProtKB-KW"/>
</dbReference>
<dbReference type="InterPro" id="IPR004358">
    <property type="entry name" value="Sig_transdc_His_kin-like_C"/>
</dbReference>
<dbReference type="CDD" id="cd06225">
    <property type="entry name" value="HAMP"/>
    <property type="match status" value="1"/>
</dbReference>
<feature type="domain" description="Histidine kinase" evidence="15">
    <location>
        <begin position="169"/>
        <end position="384"/>
    </location>
</feature>
<evidence type="ECO:0000259" key="15">
    <source>
        <dbReference type="PROSITE" id="PS50109"/>
    </source>
</evidence>
<keyword evidence="8" id="KW-0547">Nucleotide-binding</keyword>
<evidence type="ECO:0000256" key="6">
    <source>
        <dbReference type="ARBA" id="ARBA00022679"/>
    </source>
</evidence>
<dbReference type="InterPro" id="IPR003661">
    <property type="entry name" value="HisK_dim/P_dom"/>
</dbReference>
<dbReference type="SMART" id="SM00387">
    <property type="entry name" value="HATPase_c"/>
    <property type="match status" value="1"/>
</dbReference>
<dbReference type="PROSITE" id="PS50109">
    <property type="entry name" value="HIS_KIN"/>
    <property type="match status" value="1"/>
</dbReference>
<evidence type="ECO:0000256" key="11">
    <source>
        <dbReference type="ARBA" id="ARBA00022989"/>
    </source>
</evidence>
<keyword evidence="9 17" id="KW-0418">Kinase</keyword>
<evidence type="ECO:0000256" key="2">
    <source>
        <dbReference type="ARBA" id="ARBA00004651"/>
    </source>
</evidence>
<feature type="domain" description="HAMP" evidence="16">
    <location>
        <begin position="108"/>
        <end position="161"/>
    </location>
</feature>
<dbReference type="InterPro" id="IPR036097">
    <property type="entry name" value="HisK_dim/P_sf"/>
</dbReference>
<reference evidence="17" key="1">
    <citation type="submission" date="2021-11" db="EMBL/GenBank/DDBJ databases">
        <authorList>
            <person name="Qingchun L."/>
            <person name="Dong Z."/>
            <person name="Zongwei Q."/>
            <person name="Jia Z."/>
            <person name="Duotao L."/>
        </authorList>
    </citation>
    <scope>NUCLEOTIDE SEQUENCE</scope>
    <source>
        <strain evidence="17">WLY-B-L2</strain>
    </source>
</reference>
<feature type="transmembrane region" description="Helical" evidence="14">
    <location>
        <begin position="6"/>
        <end position="26"/>
    </location>
</feature>
<evidence type="ECO:0000256" key="3">
    <source>
        <dbReference type="ARBA" id="ARBA00012438"/>
    </source>
</evidence>
<keyword evidence="10" id="KW-0067">ATP-binding</keyword>
<evidence type="ECO:0000256" key="10">
    <source>
        <dbReference type="ARBA" id="ARBA00022840"/>
    </source>
</evidence>
<keyword evidence="12" id="KW-0902">Two-component regulatory system</keyword>
<dbReference type="CDD" id="cd00075">
    <property type="entry name" value="HATPase"/>
    <property type="match status" value="1"/>
</dbReference>
<dbReference type="Proteomes" id="UP001165422">
    <property type="component" value="Unassembled WGS sequence"/>
</dbReference>
<dbReference type="PROSITE" id="PS50885">
    <property type="entry name" value="HAMP"/>
    <property type="match status" value="1"/>
</dbReference>
<dbReference type="SUPFAM" id="SSF47384">
    <property type="entry name" value="Homodimeric domain of signal transducing histidine kinase"/>
    <property type="match status" value="1"/>
</dbReference>
<keyword evidence="13 14" id="KW-0472">Membrane</keyword>
<comment type="subcellular location">
    <subcellularLocation>
        <location evidence="2">Cell membrane</location>
        <topology evidence="2">Multi-pass membrane protein</topology>
    </subcellularLocation>
</comment>
<dbReference type="Pfam" id="PF00672">
    <property type="entry name" value="HAMP"/>
    <property type="match status" value="1"/>
</dbReference>
<dbReference type="RefSeq" id="WP_179976960.1">
    <property type="nucleotide sequence ID" value="NZ_JAJJPB010000003.1"/>
</dbReference>
<evidence type="ECO:0000256" key="5">
    <source>
        <dbReference type="ARBA" id="ARBA00022553"/>
    </source>
</evidence>
<dbReference type="EC" id="2.7.13.3" evidence="3"/>
<name>A0ABS8N328_9CLOT</name>
<dbReference type="Gene3D" id="6.10.340.10">
    <property type="match status" value="1"/>
</dbReference>
<feature type="transmembrane region" description="Helical" evidence="14">
    <location>
        <begin position="80"/>
        <end position="104"/>
    </location>
</feature>
<evidence type="ECO:0000259" key="16">
    <source>
        <dbReference type="PROSITE" id="PS50885"/>
    </source>
</evidence>
<dbReference type="EMBL" id="JAJJPB010000003">
    <property type="protein sequence ID" value="MCC9294188.1"/>
    <property type="molecule type" value="Genomic_DNA"/>
</dbReference>
<dbReference type="InterPro" id="IPR005467">
    <property type="entry name" value="His_kinase_dom"/>
</dbReference>
<gene>
    <name evidence="17" type="ORF">LN736_04800</name>
</gene>
<keyword evidence="4" id="KW-1003">Cell membrane</keyword>
<proteinExistence type="predicted"/>
<dbReference type="SMART" id="SM00388">
    <property type="entry name" value="HisKA"/>
    <property type="match status" value="1"/>
</dbReference>
<comment type="caution">
    <text evidence="17">The sequence shown here is derived from an EMBL/GenBank/DDBJ whole genome shotgun (WGS) entry which is preliminary data.</text>
</comment>
<protein>
    <recommendedName>
        <fullName evidence="3">histidine kinase</fullName>
        <ecNumber evidence="3">2.7.13.3</ecNumber>
    </recommendedName>
</protein>
<comment type="catalytic activity">
    <reaction evidence="1">
        <text>ATP + protein L-histidine = ADP + protein N-phospho-L-histidine.</text>
        <dbReference type="EC" id="2.7.13.3"/>
    </reaction>
</comment>
<accession>A0ABS8N328</accession>
<dbReference type="Gene3D" id="1.10.287.130">
    <property type="match status" value="1"/>
</dbReference>
<sequence length="385" mass="44201">MNRSKSIFRITYRIIRYILAFLYDIICKLMESILERLRFSISFKITVIYGCIFFGVLVFMITSSLFALQYYVENIGKNQYIQFLTAVMLLTGVIGFIIIIFLGLKASKKFLLPVKEMTDTVNKISIEDLDTRIDVKGSKNELKDLAKTFNEMLERIQNSVEQQNRFVSDASHELRTPIAVIQGYANLLARWGKDDKKVLEESIESIRSEAENMKGLVEQLLFLARGDKNTQKVNKAKIKLDEIIDEIIRETKLIDKEHNLESKYNDKISIYGDRELIKEALRIFVDNSIKYTQKGGTITVDSYVKENSAVIVIADTGVGISKEDIPHIFERFYRVDKSRTKSSGGTGLGLSIAKWIIDKHYGKIDVWSELQIGTIMKITFPLFHV</sequence>
<evidence type="ECO:0000256" key="14">
    <source>
        <dbReference type="SAM" id="Phobius"/>
    </source>
</evidence>
<evidence type="ECO:0000256" key="8">
    <source>
        <dbReference type="ARBA" id="ARBA00022741"/>
    </source>
</evidence>
<keyword evidence="6" id="KW-0808">Transferase</keyword>
<keyword evidence="18" id="KW-1185">Reference proteome</keyword>
<dbReference type="Gene3D" id="3.30.565.10">
    <property type="entry name" value="Histidine kinase-like ATPase, C-terminal domain"/>
    <property type="match status" value="1"/>
</dbReference>
<dbReference type="PANTHER" id="PTHR45528:SF1">
    <property type="entry name" value="SENSOR HISTIDINE KINASE CPXA"/>
    <property type="match status" value="1"/>
</dbReference>
<evidence type="ECO:0000256" key="9">
    <source>
        <dbReference type="ARBA" id="ARBA00022777"/>
    </source>
</evidence>
<dbReference type="SUPFAM" id="SSF158472">
    <property type="entry name" value="HAMP domain-like"/>
    <property type="match status" value="1"/>
</dbReference>
<dbReference type="PANTHER" id="PTHR45528">
    <property type="entry name" value="SENSOR HISTIDINE KINASE CPXA"/>
    <property type="match status" value="1"/>
</dbReference>
<dbReference type="Pfam" id="PF02518">
    <property type="entry name" value="HATPase_c"/>
    <property type="match status" value="1"/>
</dbReference>
<keyword evidence="5" id="KW-0597">Phosphoprotein</keyword>
<dbReference type="InterPro" id="IPR003660">
    <property type="entry name" value="HAMP_dom"/>
</dbReference>
<keyword evidence="11 14" id="KW-1133">Transmembrane helix</keyword>
<feature type="transmembrane region" description="Helical" evidence="14">
    <location>
        <begin position="47"/>
        <end position="68"/>
    </location>
</feature>
<evidence type="ECO:0000313" key="18">
    <source>
        <dbReference type="Proteomes" id="UP001165422"/>
    </source>
</evidence>
<evidence type="ECO:0000313" key="17">
    <source>
        <dbReference type="EMBL" id="MCC9294188.1"/>
    </source>
</evidence>
<evidence type="ECO:0000256" key="7">
    <source>
        <dbReference type="ARBA" id="ARBA00022692"/>
    </source>
</evidence>
<dbReference type="InterPro" id="IPR050398">
    <property type="entry name" value="HssS/ArlS-like"/>
</dbReference>
<dbReference type="CDD" id="cd00082">
    <property type="entry name" value="HisKA"/>
    <property type="match status" value="1"/>
</dbReference>
<organism evidence="17 18">
    <name type="scientific">Clostridium aromativorans</name>
    <dbReference type="NCBI Taxonomy" id="2836848"/>
    <lineage>
        <taxon>Bacteria</taxon>
        <taxon>Bacillati</taxon>
        <taxon>Bacillota</taxon>
        <taxon>Clostridia</taxon>
        <taxon>Eubacteriales</taxon>
        <taxon>Clostridiaceae</taxon>
        <taxon>Clostridium</taxon>
    </lineage>
</organism>
<keyword evidence="7 14" id="KW-0812">Transmembrane</keyword>
<evidence type="ECO:0000256" key="12">
    <source>
        <dbReference type="ARBA" id="ARBA00023012"/>
    </source>
</evidence>
<evidence type="ECO:0000256" key="4">
    <source>
        <dbReference type="ARBA" id="ARBA00022475"/>
    </source>
</evidence>
<evidence type="ECO:0000256" key="13">
    <source>
        <dbReference type="ARBA" id="ARBA00023136"/>
    </source>
</evidence>